<reference evidence="4 5" key="1">
    <citation type="submission" date="2016-10" db="EMBL/GenBank/DDBJ databases">
        <authorList>
            <person name="de Groot N.N."/>
        </authorList>
    </citation>
    <scope>NUCLEOTIDE SEQUENCE [LARGE SCALE GENOMIC DNA]</scope>
    <source>
        <strain evidence="4 5">DSM 21741</strain>
    </source>
</reference>
<evidence type="ECO:0000256" key="2">
    <source>
        <dbReference type="ARBA" id="ARBA00022679"/>
    </source>
</evidence>
<keyword evidence="2 4" id="KW-0808">Transferase</keyword>
<dbReference type="GO" id="GO:0032259">
    <property type="term" value="P:methylation"/>
    <property type="evidence" value="ECO:0007669"/>
    <property type="project" value="UniProtKB-KW"/>
</dbReference>
<gene>
    <name evidence="4" type="ORF">SAMN04488543_0872</name>
</gene>
<sequence length="219" mass="23017">MTASGKTSPKTAPKPATWAYAEDFVVEPEAATAAREAAVPLGITSVGRGSAATLTLLARAVQARHVVEIGTGAGVSGLALFAGMRPDGILTSVDTEPAHQQAARKAFLSVGVPTQRFRLISGDALNVLPRLSDGAYDLVFVDGDPMEYPEYVEQGIRLLRHGGLIALDNALLGDRIADPGQNDEETESVRAALELLRDHEDLVTTLLPVGDGLLVAAKR</sequence>
<keyword evidence="5" id="KW-1185">Reference proteome</keyword>
<protein>
    <submittedName>
        <fullName evidence="4">Predicted O-methyltransferase YrrM</fullName>
    </submittedName>
</protein>
<accession>A0A1H1NIV1</accession>
<organism evidence="4 5">
    <name type="scientific">Friedmanniella luteola</name>
    <dbReference type="NCBI Taxonomy" id="546871"/>
    <lineage>
        <taxon>Bacteria</taxon>
        <taxon>Bacillati</taxon>
        <taxon>Actinomycetota</taxon>
        <taxon>Actinomycetes</taxon>
        <taxon>Propionibacteriales</taxon>
        <taxon>Nocardioidaceae</taxon>
        <taxon>Friedmanniella</taxon>
    </lineage>
</organism>
<dbReference type="InterPro" id="IPR050362">
    <property type="entry name" value="Cation-dep_OMT"/>
</dbReference>
<keyword evidence="3" id="KW-0949">S-adenosyl-L-methionine</keyword>
<dbReference type="CDD" id="cd02440">
    <property type="entry name" value="AdoMet_MTases"/>
    <property type="match status" value="1"/>
</dbReference>
<dbReference type="AlphaFoldDB" id="A0A1H1NIV1"/>
<name>A0A1H1NIV1_9ACTN</name>
<dbReference type="InterPro" id="IPR002935">
    <property type="entry name" value="SAM_O-MeTrfase"/>
</dbReference>
<dbReference type="InterPro" id="IPR029063">
    <property type="entry name" value="SAM-dependent_MTases_sf"/>
</dbReference>
<dbReference type="RefSeq" id="WP_091410495.1">
    <property type="nucleotide sequence ID" value="NZ_LT629749.1"/>
</dbReference>
<evidence type="ECO:0000256" key="1">
    <source>
        <dbReference type="ARBA" id="ARBA00022603"/>
    </source>
</evidence>
<dbReference type="Proteomes" id="UP000199092">
    <property type="component" value="Chromosome I"/>
</dbReference>
<dbReference type="OrthoDB" id="4774874at2"/>
<evidence type="ECO:0000313" key="4">
    <source>
        <dbReference type="EMBL" id="SDR98655.1"/>
    </source>
</evidence>
<dbReference type="STRING" id="546871.SAMN04488543_0872"/>
<dbReference type="EMBL" id="LT629749">
    <property type="protein sequence ID" value="SDR98655.1"/>
    <property type="molecule type" value="Genomic_DNA"/>
</dbReference>
<dbReference type="Gene3D" id="3.40.50.150">
    <property type="entry name" value="Vaccinia Virus protein VP39"/>
    <property type="match status" value="1"/>
</dbReference>
<dbReference type="PANTHER" id="PTHR10509:SF85">
    <property type="entry name" value="O-METHYLTRANSFERASE RV1220C-RELATED"/>
    <property type="match status" value="1"/>
</dbReference>
<dbReference type="PANTHER" id="PTHR10509">
    <property type="entry name" value="O-METHYLTRANSFERASE-RELATED"/>
    <property type="match status" value="1"/>
</dbReference>
<dbReference type="GO" id="GO:0008171">
    <property type="term" value="F:O-methyltransferase activity"/>
    <property type="evidence" value="ECO:0007669"/>
    <property type="project" value="InterPro"/>
</dbReference>
<dbReference type="Pfam" id="PF01596">
    <property type="entry name" value="Methyltransf_3"/>
    <property type="match status" value="1"/>
</dbReference>
<dbReference type="GO" id="GO:0008757">
    <property type="term" value="F:S-adenosylmethionine-dependent methyltransferase activity"/>
    <property type="evidence" value="ECO:0007669"/>
    <property type="project" value="TreeGrafter"/>
</dbReference>
<dbReference type="PROSITE" id="PS51682">
    <property type="entry name" value="SAM_OMT_I"/>
    <property type="match status" value="1"/>
</dbReference>
<proteinExistence type="predicted"/>
<evidence type="ECO:0000256" key="3">
    <source>
        <dbReference type="ARBA" id="ARBA00022691"/>
    </source>
</evidence>
<keyword evidence="1 4" id="KW-0489">Methyltransferase</keyword>
<evidence type="ECO:0000313" key="5">
    <source>
        <dbReference type="Proteomes" id="UP000199092"/>
    </source>
</evidence>
<dbReference type="SUPFAM" id="SSF53335">
    <property type="entry name" value="S-adenosyl-L-methionine-dependent methyltransferases"/>
    <property type="match status" value="1"/>
</dbReference>